<dbReference type="EMBL" id="CAJPDS010000082">
    <property type="protein sequence ID" value="CAF9935335.1"/>
    <property type="molecule type" value="Genomic_DNA"/>
</dbReference>
<evidence type="ECO:0000313" key="2">
    <source>
        <dbReference type="EMBL" id="CAF9935335.1"/>
    </source>
</evidence>
<sequence>MPSLRNRHSWPQLPKVHRIREDKPIDSDPFAHFVSPTEDSIIYIEGGLTAGISPRSRSRSLPPISSRKPRIEILISFTSPTARLKGWIERLEKQYFHRSYRYADEPDPIIKAIRPRRKPPAPSTEPIIIPISPPIRGRRDARTGSRQRRNGNNDRTPPRRPRVWREPSAGIWSVAEEDEDGMSGLGIAI</sequence>
<name>A0A8H3IVG7_9LECA</name>
<organism evidence="2 3">
    <name type="scientific">Heterodermia speciosa</name>
    <dbReference type="NCBI Taxonomy" id="116794"/>
    <lineage>
        <taxon>Eukaryota</taxon>
        <taxon>Fungi</taxon>
        <taxon>Dikarya</taxon>
        <taxon>Ascomycota</taxon>
        <taxon>Pezizomycotina</taxon>
        <taxon>Lecanoromycetes</taxon>
        <taxon>OSLEUM clade</taxon>
        <taxon>Lecanoromycetidae</taxon>
        <taxon>Caliciales</taxon>
        <taxon>Physciaceae</taxon>
        <taxon>Heterodermia</taxon>
    </lineage>
</organism>
<dbReference type="Proteomes" id="UP000664521">
    <property type="component" value="Unassembled WGS sequence"/>
</dbReference>
<comment type="caution">
    <text evidence="2">The sequence shown here is derived from an EMBL/GenBank/DDBJ whole genome shotgun (WGS) entry which is preliminary data.</text>
</comment>
<reference evidence="2" key="1">
    <citation type="submission" date="2021-03" db="EMBL/GenBank/DDBJ databases">
        <authorList>
            <person name="Tagirdzhanova G."/>
        </authorList>
    </citation>
    <scope>NUCLEOTIDE SEQUENCE</scope>
</reference>
<evidence type="ECO:0000313" key="3">
    <source>
        <dbReference type="Proteomes" id="UP000664521"/>
    </source>
</evidence>
<evidence type="ECO:0000256" key="1">
    <source>
        <dbReference type="SAM" id="MobiDB-lite"/>
    </source>
</evidence>
<gene>
    <name evidence="2" type="ORF">HETSPECPRED_009750</name>
</gene>
<dbReference type="OrthoDB" id="3439027at2759"/>
<dbReference type="AlphaFoldDB" id="A0A8H3IVG7"/>
<proteinExistence type="predicted"/>
<feature type="region of interest" description="Disordered" evidence="1">
    <location>
        <begin position="114"/>
        <end position="170"/>
    </location>
</feature>
<keyword evidence="3" id="KW-1185">Reference proteome</keyword>
<accession>A0A8H3IVG7</accession>
<protein>
    <submittedName>
        <fullName evidence="2">Uncharacterized protein</fullName>
    </submittedName>
</protein>